<feature type="non-terminal residue" evidence="2">
    <location>
        <position position="76"/>
    </location>
</feature>
<dbReference type="GO" id="GO:0006178">
    <property type="term" value="P:guanine salvage"/>
    <property type="evidence" value="ECO:0007669"/>
    <property type="project" value="TreeGrafter"/>
</dbReference>
<evidence type="ECO:0000313" key="2">
    <source>
        <dbReference type="EMBL" id="SVB36432.1"/>
    </source>
</evidence>
<dbReference type="AlphaFoldDB" id="A0A382DEJ0"/>
<dbReference type="GO" id="GO:0032263">
    <property type="term" value="P:GMP salvage"/>
    <property type="evidence" value="ECO:0007669"/>
    <property type="project" value="TreeGrafter"/>
</dbReference>
<sequence length="76" mass="8174">MEILISADQIAEKVKNLGNRISRDYENTAPVLVCLLKGSFIFTADLMRAISVPHTIEFLKASSYGAAAVSSGEVTT</sequence>
<dbReference type="PANTHER" id="PTHR43340:SF1">
    <property type="entry name" value="HYPOXANTHINE PHOSPHORIBOSYLTRANSFERASE"/>
    <property type="match status" value="1"/>
</dbReference>
<dbReference type="EMBL" id="UINC01038840">
    <property type="protein sequence ID" value="SVB36432.1"/>
    <property type="molecule type" value="Genomic_DNA"/>
</dbReference>
<dbReference type="InterPro" id="IPR000836">
    <property type="entry name" value="PRTase_dom"/>
</dbReference>
<dbReference type="Gene3D" id="3.40.50.2020">
    <property type="match status" value="1"/>
</dbReference>
<name>A0A382DEJ0_9ZZZZ</name>
<dbReference type="GO" id="GO:0004422">
    <property type="term" value="F:hypoxanthine phosphoribosyltransferase activity"/>
    <property type="evidence" value="ECO:0007669"/>
    <property type="project" value="TreeGrafter"/>
</dbReference>
<dbReference type="SUPFAM" id="SSF53271">
    <property type="entry name" value="PRTase-like"/>
    <property type="match status" value="1"/>
</dbReference>
<dbReference type="InterPro" id="IPR029057">
    <property type="entry name" value="PRTase-like"/>
</dbReference>
<dbReference type="Pfam" id="PF00156">
    <property type="entry name" value="Pribosyltran"/>
    <property type="match status" value="1"/>
</dbReference>
<dbReference type="GO" id="GO:0032264">
    <property type="term" value="P:IMP salvage"/>
    <property type="evidence" value="ECO:0007669"/>
    <property type="project" value="TreeGrafter"/>
</dbReference>
<evidence type="ECO:0000259" key="1">
    <source>
        <dbReference type="Pfam" id="PF00156"/>
    </source>
</evidence>
<dbReference type="PANTHER" id="PTHR43340">
    <property type="entry name" value="HYPOXANTHINE-GUANINE PHOSPHORIBOSYLTRANSFERASE"/>
    <property type="match status" value="1"/>
</dbReference>
<gene>
    <name evidence="2" type="ORF">METZ01_LOCUS189286</name>
</gene>
<reference evidence="2" key="1">
    <citation type="submission" date="2018-05" db="EMBL/GenBank/DDBJ databases">
        <authorList>
            <person name="Lanie J.A."/>
            <person name="Ng W.-L."/>
            <person name="Kazmierczak K.M."/>
            <person name="Andrzejewski T.M."/>
            <person name="Davidsen T.M."/>
            <person name="Wayne K.J."/>
            <person name="Tettelin H."/>
            <person name="Glass J.I."/>
            <person name="Rusch D."/>
            <person name="Podicherti R."/>
            <person name="Tsui H.-C.T."/>
            <person name="Winkler M.E."/>
        </authorList>
    </citation>
    <scope>NUCLEOTIDE SEQUENCE</scope>
</reference>
<organism evidence="2">
    <name type="scientific">marine metagenome</name>
    <dbReference type="NCBI Taxonomy" id="408172"/>
    <lineage>
        <taxon>unclassified sequences</taxon>
        <taxon>metagenomes</taxon>
        <taxon>ecological metagenomes</taxon>
    </lineage>
</organism>
<dbReference type="GO" id="GO:0000287">
    <property type="term" value="F:magnesium ion binding"/>
    <property type="evidence" value="ECO:0007669"/>
    <property type="project" value="TreeGrafter"/>
</dbReference>
<feature type="domain" description="Phosphoribosyltransferase" evidence="1">
    <location>
        <begin position="8"/>
        <end position="69"/>
    </location>
</feature>
<proteinExistence type="predicted"/>
<dbReference type="GO" id="GO:0005829">
    <property type="term" value="C:cytosol"/>
    <property type="evidence" value="ECO:0007669"/>
    <property type="project" value="TreeGrafter"/>
</dbReference>
<dbReference type="InterPro" id="IPR050408">
    <property type="entry name" value="HGPRT"/>
</dbReference>
<dbReference type="GO" id="GO:0046100">
    <property type="term" value="P:hypoxanthine metabolic process"/>
    <property type="evidence" value="ECO:0007669"/>
    <property type="project" value="TreeGrafter"/>
</dbReference>
<protein>
    <recommendedName>
        <fullName evidence="1">Phosphoribosyltransferase domain-containing protein</fullName>
    </recommendedName>
</protein>
<accession>A0A382DEJ0</accession>